<proteinExistence type="predicted"/>
<evidence type="ECO:0000313" key="3">
    <source>
        <dbReference type="Proteomes" id="UP000285278"/>
    </source>
</evidence>
<dbReference type="Proteomes" id="UP000285278">
    <property type="component" value="Unassembled WGS sequence"/>
</dbReference>
<protein>
    <submittedName>
        <fullName evidence="2">Uncharacterized protein</fullName>
    </submittedName>
</protein>
<gene>
    <name evidence="2" type="ORF">D3M95_01390</name>
</gene>
<evidence type="ECO:0000313" key="2">
    <source>
        <dbReference type="EMBL" id="RIX36884.1"/>
    </source>
</evidence>
<reference evidence="2 3" key="1">
    <citation type="submission" date="2018-09" db="EMBL/GenBank/DDBJ databases">
        <title>Optimization and identification of Corynebacterium falsenii FN1-14 from fish paste.</title>
        <authorList>
            <person name="Daroonpunt R."/>
            <person name="Tanasupawat S."/>
        </authorList>
    </citation>
    <scope>NUCLEOTIDE SEQUENCE [LARGE SCALE GENOMIC DNA]</scope>
    <source>
        <strain evidence="2 3">FN1-14</strain>
    </source>
</reference>
<dbReference type="AlphaFoldDB" id="A0A418QA45"/>
<organism evidence="2 3">
    <name type="scientific">Corynebacterium falsenii</name>
    <dbReference type="NCBI Taxonomy" id="108486"/>
    <lineage>
        <taxon>Bacteria</taxon>
        <taxon>Bacillati</taxon>
        <taxon>Actinomycetota</taxon>
        <taxon>Actinomycetes</taxon>
        <taxon>Mycobacteriales</taxon>
        <taxon>Corynebacteriaceae</taxon>
        <taxon>Corynebacterium</taxon>
    </lineage>
</organism>
<name>A0A418QA45_9CORY</name>
<sequence length="190" mass="20049">MRQWVKTGKTDVTVTASSPSTGLTYDMACSGKETVHCTGGNDAHVYIYAKGVAGGGDGTAQAQGAQGGGGGEDSAVAPGQHRFSGVIRSMTLQQFASTYDPNYPNPVSPRENIVFLQLDKPVSVNARRVSGSGYYTHETKEVLIDYSRGPSRSKYAGRDGERVTIDVPQSQCSWPSDTRPPVGALGCEVG</sequence>
<feature type="region of interest" description="Disordered" evidence="1">
    <location>
        <begin position="58"/>
        <end position="78"/>
    </location>
</feature>
<comment type="caution">
    <text evidence="2">The sequence shown here is derived from an EMBL/GenBank/DDBJ whole genome shotgun (WGS) entry which is preliminary data.</text>
</comment>
<dbReference type="EMBL" id="QXJK01000001">
    <property type="protein sequence ID" value="RIX36884.1"/>
    <property type="molecule type" value="Genomic_DNA"/>
</dbReference>
<accession>A0A418QA45</accession>
<keyword evidence="3" id="KW-1185">Reference proteome</keyword>
<evidence type="ECO:0000256" key="1">
    <source>
        <dbReference type="SAM" id="MobiDB-lite"/>
    </source>
</evidence>